<comment type="caution">
    <text evidence="1">The sequence shown here is derived from an EMBL/GenBank/DDBJ whole genome shotgun (WGS) entry which is preliminary data.</text>
</comment>
<dbReference type="EMBL" id="JBHSCW010000003">
    <property type="protein sequence ID" value="MFC4351398.1"/>
    <property type="molecule type" value="Genomic_DNA"/>
</dbReference>
<sequence>MGNLKIDGSGKPDGFLKPGFGMAVRHARLFLDRMDDEANLALHSPAATGRFRFFWRIFRQVGTR</sequence>
<accession>A0ABV8UJG2</accession>
<name>A0ABV8UJG2_9PROT</name>
<dbReference type="RefSeq" id="WP_382422110.1">
    <property type="nucleotide sequence ID" value="NZ_JBHSCW010000003.1"/>
</dbReference>
<proteinExistence type="predicted"/>
<reference evidence="2" key="1">
    <citation type="journal article" date="2019" name="Int. J. Syst. Evol. Microbiol.">
        <title>The Global Catalogue of Microorganisms (GCM) 10K type strain sequencing project: providing services to taxonomists for standard genome sequencing and annotation.</title>
        <authorList>
            <consortium name="The Broad Institute Genomics Platform"/>
            <consortium name="The Broad Institute Genome Sequencing Center for Infectious Disease"/>
            <person name="Wu L."/>
            <person name="Ma J."/>
        </authorList>
    </citation>
    <scope>NUCLEOTIDE SEQUENCE [LARGE SCALE GENOMIC DNA]</scope>
    <source>
        <strain evidence="2">CECT 8472</strain>
    </source>
</reference>
<protein>
    <submittedName>
        <fullName evidence="1">Uncharacterized protein</fullName>
    </submittedName>
</protein>
<dbReference type="Proteomes" id="UP001595799">
    <property type="component" value="Unassembled WGS sequence"/>
</dbReference>
<evidence type="ECO:0000313" key="2">
    <source>
        <dbReference type="Proteomes" id="UP001595799"/>
    </source>
</evidence>
<evidence type="ECO:0000313" key="1">
    <source>
        <dbReference type="EMBL" id="MFC4351398.1"/>
    </source>
</evidence>
<keyword evidence="2" id="KW-1185">Reference proteome</keyword>
<gene>
    <name evidence="1" type="ORF">ACFOW6_07575</name>
</gene>
<organism evidence="1 2">
    <name type="scientific">Fodinicurvata halophila</name>
    <dbReference type="NCBI Taxonomy" id="1419723"/>
    <lineage>
        <taxon>Bacteria</taxon>
        <taxon>Pseudomonadati</taxon>
        <taxon>Pseudomonadota</taxon>
        <taxon>Alphaproteobacteria</taxon>
        <taxon>Rhodospirillales</taxon>
        <taxon>Rhodovibrionaceae</taxon>
        <taxon>Fodinicurvata</taxon>
    </lineage>
</organism>